<dbReference type="PANTHER" id="PTHR45566">
    <property type="entry name" value="HTH-TYPE TRANSCRIPTIONAL REGULATOR YHJB-RELATED"/>
    <property type="match status" value="1"/>
</dbReference>
<dbReference type="EMBL" id="VSTH01000176">
    <property type="protein sequence ID" value="TYO61525.1"/>
    <property type="molecule type" value="Genomic_DNA"/>
</dbReference>
<dbReference type="InterPro" id="IPR016032">
    <property type="entry name" value="Sig_transdc_resp-reg_C-effctor"/>
</dbReference>
<proteinExistence type="predicted"/>
<dbReference type="SMART" id="SM00421">
    <property type="entry name" value="HTH_LUXR"/>
    <property type="match status" value="1"/>
</dbReference>
<protein>
    <submittedName>
        <fullName evidence="6">Response regulator transcription factor</fullName>
    </submittedName>
</protein>
<evidence type="ECO:0000259" key="5">
    <source>
        <dbReference type="PROSITE" id="PS50110"/>
    </source>
</evidence>
<dbReference type="SUPFAM" id="SSF52172">
    <property type="entry name" value="CheY-like"/>
    <property type="match status" value="1"/>
</dbReference>
<dbReference type="PRINTS" id="PR00038">
    <property type="entry name" value="HTHLUXR"/>
</dbReference>
<dbReference type="GO" id="GO:0006355">
    <property type="term" value="P:regulation of DNA-templated transcription"/>
    <property type="evidence" value="ECO:0007669"/>
    <property type="project" value="InterPro"/>
</dbReference>
<dbReference type="InterPro" id="IPR011006">
    <property type="entry name" value="CheY-like_superfamily"/>
</dbReference>
<organism evidence="6 7">
    <name type="scientific">Bradyrhizobium hipponense</name>
    <dbReference type="NCBI Taxonomy" id="2605638"/>
    <lineage>
        <taxon>Bacteria</taxon>
        <taxon>Pseudomonadati</taxon>
        <taxon>Pseudomonadota</taxon>
        <taxon>Alphaproteobacteria</taxon>
        <taxon>Hyphomicrobiales</taxon>
        <taxon>Nitrobacteraceae</taxon>
        <taxon>Bradyrhizobium</taxon>
    </lineage>
</organism>
<keyword evidence="1" id="KW-0238">DNA-binding</keyword>
<evidence type="ECO:0000256" key="1">
    <source>
        <dbReference type="ARBA" id="ARBA00023125"/>
    </source>
</evidence>
<dbReference type="CDD" id="cd06170">
    <property type="entry name" value="LuxR_C_like"/>
    <property type="match status" value="1"/>
</dbReference>
<gene>
    <name evidence="6" type="ORF">FXV83_37835</name>
</gene>
<dbReference type="AlphaFoldDB" id="A0A5S4YE32"/>
<dbReference type="InterPro" id="IPR051015">
    <property type="entry name" value="EvgA-like"/>
</dbReference>
<feature type="domain" description="Response regulatory" evidence="5">
    <location>
        <begin position="3"/>
        <end position="116"/>
    </location>
</feature>
<sequence length="256" mass="28527">MSVILVVDAHSVYRSGLRDVIGTRFKKSRVVDTSGLEGFDLETSFDLILIDLGCLTPRSLGVLAEVFDIRPATRIAVMSTSTTREDVLRCLSAGFHGFVPKLQSDEELLAAIDDLLSGRIYVPRWLADDDVRRPETAQPVNFDLEALRLTRRQNEILPLLAQGMSNKEIARELSIAEGTSKIHTAALLRALGARNRTEAAFMAAKLVGPRDRLTTKMKSKRFVINRSNGSGSDQISGNRWTGRSFEDRRSDRRLLK</sequence>
<evidence type="ECO:0000256" key="3">
    <source>
        <dbReference type="SAM" id="MobiDB-lite"/>
    </source>
</evidence>
<accession>A0A5S4YE32</accession>
<dbReference type="GO" id="GO:0003677">
    <property type="term" value="F:DNA binding"/>
    <property type="evidence" value="ECO:0007669"/>
    <property type="project" value="UniProtKB-KW"/>
</dbReference>
<feature type="region of interest" description="Disordered" evidence="3">
    <location>
        <begin position="223"/>
        <end position="243"/>
    </location>
</feature>
<dbReference type="InterPro" id="IPR001789">
    <property type="entry name" value="Sig_transdc_resp-reg_receiver"/>
</dbReference>
<keyword evidence="2" id="KW-0597">Phosphoprotein</keyword>
<name>A0A5S4YE32_9BRAD</name>
<keyword evidence="7" id="KW-1185">Reference proteome</keyword>
<evidence type="ECO:0000313" key="6">
    <source>
        <dbReference type="EMBL" id="TYO61525.1"/>
    </source>
</evidence>
<dbReference type="InterPro" id="IPR000792">
    <property type="entry name" value="Tscrpt_reg_LuxR_C"/>
</dbReference>
<evidence type="ECO:0000256" key="2">
    <source>
        <dbReference type="PROSITE-ProRule" id="PRU00169"/>
    </source>
</evidence>
<dbReference type="PANTHER" id="PTHR45566:SF1">
    <property type="entry name" value="HTH-TYPE TRANSCRIPTIONAL REGULATOR YHJB-RELATED"/>
    <property type="match status" value="1"/>
</dbReference>
<dbReference type="RefSeq" id="WP_148744915.1">
    <property type="nucleotide sequence ID" value="NZ_VSTH01000176.1"/>
</dbReference>
<dbReference type="Gene3D" id="3.40.50.2300">
    <property type="match status" value="1"/>
</dbReference>
<reference evidence="6 7" key="1">
    <citation type="submission" date="2019-08" db="EMBL/GenBank/DDBJ databases">
        <title>Bradyrhizobium hipponensis sp. nov., a rhizobium isolated from a Lupinus angustifolius root nodule in Tunisia.</title>
        <authorList>
            <person name="Off K."/>
            <person name="Rejili M."/>
            <person name="Mars M."/>
            <person name="Brachmann A."/>
            <person name="Marin M."/>
        </authorList>
    </citation>
    <scope>NUCLEOTIDE SEQUENCE [LARGE SCALE GENOMIC DNA]</scope>
    <source>
        <strain evidence="7">aSej3</strain>
    </source>
</reference>
<dbReference type="SMART" id="SM00448">
    <property type="entry name" value="REC"/>
    <property type="match status" value="1"/>
</dbReference>
<feature type="modified residue" description="4-aspartylphosphate" evidence="2">
    <location>
        <position position="51"/>
    </location>
</feature>
<dbReference type="GO" id="GO:0000160">
    <property type="term" value="P:phosphorelay signal transduction system"/>
    <property type="evidence" value="ECO:0007669"/>
    <property type="project" value="InterPro"/>
</dbReference>
<evidence type="ECO:0000259" key="4">
    <source>
        <dbReference type="PROSITE" id="PS50043"/>
    </source>
</evidence>
<dbReference type="PROSITE" id="PS50043">
    <property type="entry name" value="HTH_LUXR_2"/>
    <property type="match status" value="1"/>
</dbReference>
<dbReference type="PROSITE" id="PS50110">
    <property type="entry name" value="RESPONSE_REGULATORY"/>
    <property type="match status" value="1"/>
</dbReference>
<comment type="caution">
    <text evidence="6">The sequence shown here is derived from an EMBL/GenBank/DDBJ whole genome shotgun (WGS) entry which is preliminary data.</text>
</comment>
<feature type="compositionally biased region" description="Polar residues" evidence="3">
    <location>
        <begin position="225"/>
        <end position="241"/>
    </location>
</feature>
<feature type="domain" description="HTH luxR-type" evidence="4">
    <location>
        <begin position="145"/>
        <end position="207"/>
    </location>
</feature>
<evidence type="ECO:0000313" key="7">
    <source>
        <dbReference type="Proteomes" id="UP000324797"/>
    </source>
</evidence>
<dbReference type="SUPFAM" id="SSF46894">
    <property type="entry name" value="C-terminal effector domain of the bipartite response regulators"/>
    <property type="match status" value="1"/>
</dbReference>
<dbReference type="Pfam" id="PF00196">
    <property type="entry name" value="GerE"/>
    <property type="match status" value="1"/>
</dbReference>
<dbReference type="Proteomes" id="UP000324797">
    <property type="component" value="Unassembled WGS sequence"/>
</dbReference>